<dbReference type="InterPro" id="IPR000048">
    <property type="entry name" value="IQ_motif_EF-hand-BS"/>
</dbReference>
<dbReference type="Pfam" id="PF03836">
    <property type="entry name" value="RasGAP_C"/>
    <property type="match status" value="1"/>
</dbReference>
<dbReference type="CDD" id="cd21206">
    <property type="entry name" value="CH_IQGAP"/>
    <property type="match status" value="1"/>
</dbReference>
<dbReference type="STRING" id="1555241.A0A4P9XD18"/>
<dbReference type="Proteomes" id="UP000274922">
    <property type="component" value="Unassembled WGS sequence"/>
</dbReference>
<evidence type="ECO:0000259" key="1">
    <source>
        <dbReference type="PROSITE" id="PS50018"/>
    </source>
</evidence>
<dbReference type="GO" id="GO:0005516">
    <property type="term" value="F:calmodulin binding"/>
    <property type="evidence" value="ECO:0007669"/>
    <property type="project" value="TreeGrafter"/>
</dbReference>
<dbReference type="SUPFAM" id="SSF47576">
    <property type="entry name" value="Calponin-homology domain, CH-domain"/>
    <property type="match status" value="1"/>
</dbReference>
<dbReference type="InterPro" id="IPR008936">
    <property type="entry name" value="Rho_GTPase_activation_prot"/>
</dbReference>
<evidence type="ECO:0000313" key="3">
    <source>
        <dbReference type="EMBL" id="RKP03342.1"/>
    </source>
</evidence>
<proteinExistence type="predicted"/>
<reference evidence="4" key="1">
    <citation type="journal article" date="2018" name="Nat. Microbiol.">
        <title>Leveraging single-cell genomics to expand the fungal tree of life.</title>
        <authorList>
            <person name="Ahrendt S.R."/>
            <person name="Quandt C.A."/>
            <person name="Ciobanu D."/>
            <person name="Clum A."/>
            <person name="Salamov A."/>
            <person name="Andreopoulos B."/>
            <person name="Cheng J.F."/>
            <person name="Woyke T."/>
            <person name="Pelin A."/>
            <person name="Henrissat B."/>
            <person name="Reynolds N.K."/>
            <person name="Benny G.L."/>
            <person name="Smith M.E."/>
            <person name="James T.Y."/>
            <person name="Grigoriev I.V."/>
        </authorList>
    </citation>
    <scope>NUCLEOTIDE SEQUENCE [LARGE SCALE GENOMIC DNA]</scope>
    <source>
        <strain evidence="4">ATCC 52028</strain>
    </source>
</reference>
<dbReference type="PROSITE" id="PS50018">
    <property type="entry name" value="RAS_GTPASE_ACTIV_2"/>
    <property type="match status" value="1"/>
</dbReference>
<dbReference type="SUPFAM" id="SSF48350">
    <property type="entry name" value="GTPase activation domain, GAP"/>
    <property type="match status" value="1"/>
</dbReference>
<gene>
    <name evidence="3" type="ORF">CXG81DRAFT_9666</name>
</gene>
<dbReference type="Gene3D" id="1.10.418.10">
    <property type="entry name" value="Calponin-like domain"/>
    <property type="match status" value="1"/>
</dbReference>
<dbReference type="AlphaFoldDB" id="A0A4P9XD18"/>
<accession>A0A4P9XD18</accession>
<dbReference type="GO" id="GO:1903479">
    <property type="term" value="P:mitotic actomyosin contractile ring assembly actin filament organization"/>
    <property type="evidence" value="ECO:0007669"/>
    <property type="project" value="TreeGrafter"/>
</dbReference>
<dbReference type="SMART" id="SM00033">
    <property type="entry name" value="CH"/>
    <property type="match status" value="1"/>
</dbReference>
<sequence length="1161" mass="133756">MIVQQADVTGLQGRKRLVKEEGPGTNVDPTWMDREREDLQAYEYLCHIGETKEWIEACIKDSICAIDEMEEELRNGIVFAHLTQFFAANCVKRIFEDRSRLQFRHSDNINYFFEGMRQVGLPDVFFFELTDLYEKKNIPKVIYCVHALAHLLYKKGLAPPISNLVGKLQFTDEQLGAINQSLAEAGVAMPSFGDVGNALAKEMGEPQPTPEQLRRQYLLDHVDQIIKCQAVARGWLAVRQAKQFRLQREADQERARQQRIRDNVAGIIRIQAAWRGYVAHRLYQNRLKQLRGHDQLWAKLQAQIRSKKQREAYLQRLAYLKAHEVQVTQIQSFWRAKHAQRAYRQLRVGDKSASVSVLKNFLHLMDDSGIDYEEEFDLDRLRQLVVRRIRECNVLDNEVTSLDTQIALLVKNRISLDELAHYSSKHLKKALNAELAMKDQDAAYYSLKGHDKETKQRVETYSQLFYLLQTKPQYLAHLMNTLNKKSGTSVTRFLEQVVLTLYGYAQNTREEYLLLNLIKASITIEIDEISDIGDFWRANPLFIRLVLHYTRGAKERQFLRDLLQPLVKEVIEDRDLNLEIDAIAIYKILIRDEELRTGEKSTRPYDATPTQAANDPEVQRIQKERFETLRRTTDKFLDAIIASLRKMPYGIRYIASQMKEAMREKFNASEDETNHVVGNLIYYRYMNPAIAAPEAFDVIDSAISPVQRKNLAEIAKTLYQLSYNKQTATDNTAYGATLNEYITRGGKRFQAYFKDAASVMTPEEHFGIDEFADAGRQQKPTIYITPKEIFSIHRNLDDNINDIAPTEEADELRIVLKALGPPPPARDEKELGTNEISLRLSNRFVKPINPDEARKRKAFADTKRGIITIIRIQTGANLLDILESPVTEREEQLFTEYLQQEQVRQDVIALQRARQRAVASSSTALNQPASPLGSTGALNQETFSQLKRATLENMALLEKDELVTRKDNYQSMVDEITKDMLNKHRRRSQRKRELASIRQTLANIEDRTSYLGDQKNSYYDYINSCMSQLGANKKKGTKSKPLPFTKQYYHIRELNKTGKVPQFGSYKYTAADLSKKGILLGVTDYSPKQYGGITLTISSDEAGVFKIDAAFLGVKVQDTMELRLEDLLQYQYDNVQVITLFDMAKVNLNLLIYLINKKFFV</sequence>
<dbReference type="PROSITE" id="PS50021">
    <property type="entry name" value="CH"/>
    <property type="match status" value="1"/>
</dbReference>
<evidence type="ECO:0000313" key="4">
    <source>
        <dbReference type="Proteomes" id="UP000274922"/>
    </source>
</evidence>
<dbReference type="SUPFAM" id="SSF143885">
    <property type="entry name" value="RGC domain-like"/>
    <property type="match status" value="1"/>
</dbReference>
<dbReference type="PANTHER" id="PTHR14149:SF14">
    <property type="entry name" value="CALPONIN-HOMOLOGY (CH) DOMAIN-CONTAINING PROTEIN"/>
    <property type="match status" value="1"/>
</dbReference>
<dbReference type="PROSITE" id="PS50096">
    <property type="entry name" value="IQ"/>
    <property type="match status" value="4"/>
</dbReference>
<dbReference type="Pfam" id="PF00612">
    <property type="entry name" value="IQ"/>
    <property type="match status" value="2"/>
</dbReference>
<dbReference type="EMBL" id="ML014124">
    <property type="protein sequence ID" value="RKP03342.1"/>
    <property type="molecule type" value="Genomic_DNA"/>
</dbReference>
<organism evidence="3 4">
    <name type="scientific">Caulochytrium protostelioides</name>
    <dbReference type="NCBI Taxonomy" id="1555241"/>
    <lineage>
        <taxon>Eukaryota</taxon>
        <taxon>Fungi</taxon>
        <taxon>Fungi incertae sedis</taxon>
        <taxon>Chytridiomycota</taxon>
        <taxon>Chytridiomycota incertae sedis</taxon>
        <taxon>Chytridiomycetes</taxon>
        <taxon>Caulochytriales</taxon>
        <taxon>Caulochytriaceae</taxon>
        <taxon>Caulochytrium</taxon>
    </lineage>
</organism>
<dbReference type="OrthoDB" id="775356at2759"/>
<dbReference type="InterPro" id="IPR001936">
    <property type="entry name" value="RasGAP_dom"/>
</dbReference>
<dbReference type="FunFam" id="1.10.506.10:FF:000004">
    <property type="entry name" value="IQ motif containing GTPase activating protein 1"/>
    <property type="match status" value="1"/>
</dbReference>
<name>A0A4P9XD18_9FUNG</name>
<protein>
    <submittedName>
        <fullName evidence="3">Uncharacterized protein</fullName>
    </submittedName>
</protein>
<dbReference type="GO" id="GO:0005096">
    <property type="term" value="F:GTPase activator activity"/>
    <property type="evidence" value="ECO:0007669"/>
    <property type="project" value="TreeGrafter"/>
</dbReference>
<dbReference type="Gene3D" id="1.10.506.10">
    <property type="entry name" value="GTPase Activation - p120gap, domain 1"/>
    <property type="match status" value="1"/>
</dbReference>
<dbReference type="Pfam" id="PF00616">
    <property type="entry name" value="RasGAP"/>
    <property type="match status" value="1"/>
</dbReference>
<dbReference type="InterPro" id="IPR000593">
    <property type="entry name" value="RasGAP_C"/>
</dbReference>
<dbReference type="InterPro" id="IPR001715">
    <property type="entry name" value="CH_dom"/>
</dbReference>
<evidence type="ECO:0000259" key="2">
    <source>
        <dbReference type="PROSITE" id="PS50021"/>
    </source>
</evidence>
<dbReference type="SMART" id="SM00323">
    <property type="entry name" value="RasGAP"/>
    <property type="match status" value="1"/>
</dbReference>
<dbReference type="Pfam" id="PF00307">
    <property type="entry name" value="CH"/>
    <property type="match status" value="1"/>
</dbReference>
<dbReference type="GO" id="GO:0051015">
    <property type="term" value="F:actin filament binding"/>
    <property type="evidence" value="ECO:0007669"/>
    <property type="project" value="TreeGrafter"/>
</dbReference>
<feature type="domain" description="Calponin-homology (CH)" evidence="2">
    <location>
        <begin position="45"/>
        <end position="152"/>
    </location>
</feature>
<feature type="domain" description="Ras-GAP" evidence="1">
    <location>
        <begin position="496"/>
        <end position="723"/>
    </location>
</feature>
<dbReference type="PANTHER" id="PTHR14149">
    <property type="entry name" value="RAS GTPASE-ACTIVATING PROTEIN WITH IQ MOTIF"/>
    <property type="match status" value="1"/>
</dbReference>
<dbReference type="GO" id="GO:0110085">
    <property type="term" value="C:mitotic actomyosin contractile ring"/>
    <property type="evidence" value="ECO:0007669"/>
    <property type="project" value="TreeGrafter"/>
</dbReference>
<dbReference type="InterPro" id="IPR036872">
    <property type="entry name" value="CH_dom_sf"/>
</dbReference>
<keyword evidence="4" id="KW-1185">Reference proteome</keyword>
<dbReference type="SMART" id="SM00015">
    <property type="entry name" value="IQ"/>
    <property type="match status" value="3"/>
</dbReference>